<feature type="region of interest" description="Disordered" evidence="1">
    <location>
        <begin position="416"/>
        <end position="469"/>
    </location>
</feature>
<feature type="compositionally biased region" description="Polar residues" evidence="1">
    <location>
        <begin position="173"/>
        <end position="192"/>
    </location>
</feature>
<organism evidence="2 3">
    <name type="scientific">Saitoella complicata (strain BCRC 22490 / CBS 7301 / JCM 7358 / NBRC 10748 / NRRL Y-17804)</name>
    <dbReference type="NCBI Taxonomy" id="698492"/>
    <lineage>
        <taxon>Eukaryota</taxon>
        <taxon>Fungi</taxon>
        <taxon>Dikarya</taxon>
        <taxon>Ascomycota</taxon>
        <taxon>Taphrinomycotina</taxon>
        <taxon>Taphrinomycotina incertae sedis</taxon>
        <taxon>Saitoella</taxon>
    </lineage>
</organism>
<feature type="compositionally biased region" description="Polar residues" evidence="1">
    <location>
        <begin position="78"/>
        <end position="98"/>
    </location>
</feature>
<feature type="region of interest" description="Disordered" evidence="1">
    <location>
        <begin position="217"/>
        <end position="249"/>
    </location>
</feature>
<sequence length="798" mass="86737">MAVVKIDVDFSFFHSSYELRHTRQHVFDNQSTHEGICSLPHSSRVYSASMPNLPSRRRGARPVSAEGEDTKACDIVVDSSNSEPLDSPQTLSTSSESASDGALAGERVTSDETVETSAHSTQAHISPETTASRPVRHPEHMYVGRGRGRGRGGPRGGLGTHPRTMVTHKDTATVGNSHMPSNPNDSITTSHARQPPTGPRHDRGVGYVMQEPRNFRGRGAFRGSTRGQGRDGWVGPQRAISRERQQGTRWGHRGFEELNGSLEKMSIEDEAKVDRAVVESALIDPAEQPKAIVNLPSVPSASPSQAQPLQRRSQQDEVRHVAIQLKMPNMTEPRIVTVPYRRYLDIPRHRKQLKFDMAVRVALPGSRQAFVYPTPESAQAAGAGLRAKPVKQENGRVEAPLITPEPEDAPKIIVRLPSSLQPRRDRDVPPAAYAKSDAPSPESVKSIPTKAHSVSSSTASPVQVHQPRPTKAVNVADIETETQTPAAPTRTSAELPDTAVFAPPFQPTYSSPPAYGYYGPAAMTRGFSGVSYASSSFAPGQAFSPTVSTAQESNGMVYYNNYYNDPVVAAVAAAPYYPQQQTSAYGYGYSTGSAPVWTGPGPAPPMEMSGSGAGMMGMGGAGEFPRLVSRTRALVNQHSLSHHKASKTCKHRALKVCRNSKGTCYLHRTDVYPYYDHAASTAMPDFSQSPTFSIPPISMAPGLYRAIQGVHVSLRARMVLHPGGLRTHVGNTRGRKSRSIDDRVPGLRFVRMGHGMCTVSPIAWTCGDGRVSISLEEEGSYLPKRRWRVLSASHNCRW</sequence>
<reference evidence="2 3" key="2">
    <citation type="journal article" date="2014" name="J. Gen. Appl. Microbiol.">
        <title>The early diverging ascomycetous budding yeast Saitoella complicata has three histone deacetylases belonging to the Clr6, Hos2, and Rpd3 lineages.</title>
        <authorList>
            <person name="Nishida H."/>
            <person name="Matsumoto T."/>
            <person name="Kondo S."/>
            <person name="Hamamoto M."/>
            <person name="Yoshikawa H."/>
        </authorList>
    </citation>
    <scope>NUCLEOTIDE SEQUENCE [LARGE SCALE GENOMIC DNA]</scope>
    <source>
        <strain evidence="2 3">NRRL Y-17804</strain>
    </source>
</reference>
<name>A0A0E9NJ50_SAICN</name>
<gene>
    <name evidence="2" type="ORF">G7K_3990-t1</name>
</gene>
<comment type="caution">
    <text evidence="2">The sequence shown here is derived from an EMBL/GenBank/DDBJ whole genome shotgun (WGS) entry which is preliminary data.</text>
</comment>
<dbReference type="EMBL" id="BACD03000026">
    <property type="protein sequence ID" value="GAO49853.1"/>
    <property type="molecule type" value="Genomic_DNA"/>
</dbReference>
<evidence type="ECO:0000313" key="2">
    <source>
        <dbReference type="EMBL" id="GAO49853.1"/>
    </source>
</evidence>
<reference evidence="2 3" key="1">
    <citation type="journal article" date="2011" name="J. Gen. Appl. Microbiol.">
        <title>Draft genome sequencing of the enigmatic yeast Saitoella complicata.</title>
        <authorList>
            <person name="Nishida H."/>
            <person name="Hamamoto M."/>
            <person name="Sugiyama J."/>
        </authorList>
    </citation>
    <scope>NUCLEOTIDE SEQUENCE [LARGE SCALE GENOMIC DNA]</scope>
    <source>
        <strain evidence="2 3">NRRL Y-17804</strain>
    </source>
</reference>
<dbReference type="AlphaFoldDB" id="A0A0E9NJ50"/>
<dbReference type="STRING" id="698492.A0A0E9NJ50"/>
<feature type="compositionally biased region" description="Polar residues" evidence="1">
    <location>
        <begin position="452"/>
        <end position="463"/>
    </location>
</feature>
<evidence type="ECO:0000256" key="1">
    <source>
        <dbReference type="SAM" id="MobiDB-lite"/>
    </source>
</evidence>
<dbReference type="Proteomes" id="UP000033140">
    <property type="component" value="Unassembled WGS sequence"/>
</dbReference>
<protein>
    <submittedName>
        <fullName evidence="2">Uncharacterized protein</fullName>
    </submittedName>
</protein>
<accession>A0A0E9NJ50</accession>
<reference evidence="2 3" key="3">
    <citation type="journal article" date="2015" name="Genome Announc.">
        <title>Draft Genome Sequence of the Archiascomycetous Yeast Saitoella complicata.</title>
        <authorList>
            <person name="Yamauchi K."/>
            <person name="Kondo S."/>
            <person name="Hamamoto M."/>
            <person name="Takahashi Y."/>
            <person name="Ogura Y."/>
            <person name="Hayashi T."/>
            <person name="Nishida H."/>
        </authorList>
    </citation>
    <scope>NUCLEOTIDE SEQUENCE [LARGE SCALE GENOMIC DNA]</scope>
    <source>
        <strain evidence="2 3">NRRL Y-17804</strain>
    </source>
</reference>
<keyword evidence="3" id="KW-1185">Reference proteome</keyword>
<feature type="compositionally biased region" description="Polar residues" evidence="1">
    <location>
        <begin position="115"/>
        <end position="132"/>
    </location>
</feature>
<proteinExistence type="predicted"/>
<feature type="region of interest" description="Disordered" evidence="1">
    <location>
        <begin position="48"/>
        <end position="205"/>
    </location>
</feature>
<evidence type="ECO:0000313" key="3">
    <source>
        <dbReference type="Proteomes" id="UP000033140"/>
    </source>
</evidence>